<feature type="chain" id="PRO_5038815615" description="DUF4349 domain-containing protein" evidence="2">
    <location>
        <begin position="23"/>
        <end position="137"/>
    </location>
</feature>
<evidence type="ECO:0000313" key="5">
    <source>
        <dbReference type="Proteomes" id="UP000030403"/>
    </source>
</evidence>
<dbReference type="PROSITE" id="PS51257">
    <property type="entry name" value="PROKAR_LIPOPROTEIN"/>
    <property type="match status" value="1"/>
</dbReference>
<feature type="domain" description="DUF4349" evidence="3">
    <location>
        <begin position="81"/>
        <end position="137"/>
    </location>
</feature>
<evidence type="ECO:0000313" key="4">
    <source>
        <dbReference type="EMBL" id="KGX83235.1"/>
    </source>
</evidence>
<dbReference type="eggNOG" id="COG3206">
    <property type="taxonomic scope" value="Bacteria"/>
</dbReference>
<name>A0A0A5FWZ1_9BACI</name>
<dbReference type="AlphaFoldDB" id="A0A0A5FWZ1"/>
<proteinExistence type="predicted"/>
<evidence type="ECO:0000259" key="3">
    <source>
        <dbReference type="Pfam" id="PF14257"/>
    </source>
</evidence>
<keyword evidence="5" id="KW-1185">Reference proteome</keyword>
<organism evidence="4 5">
    <name type="scientific">Pontibacillus marinus BH030004 = DSM 16465</name>
    <dbReference type="NCBI Taxonomy" id="1385511"/>
    <lineage>
        <taxon>Bacteria</taxon>
        <taxon>Bacillati</taxon>
        <taxon>Bacillota</taxon>
        <taxon>Bacilli</taxon>
        <taxon>Bacillales</taxon>
        <taxon>Bacillaceae</taxon>
        <taxon>Pontibacillus</taxon>
    </lineage>
</organism>
<dbReference type="InterPro" id="IPR025645">
    <property type="entry name" value="DUF4349"/>
</dbReference>
<feature type="region of interest" description="Disordered" evidence="1">
    <location>
        <begin position="113"/>
        <end position="137"/>
    </location>
</feature>
<comment type="caution">
    <text evidence="4">The sequence shown here is derived from an EMBL/GenBank/DDBJ whole genome shotgun (WGS) entry which is preliminary data.</text>
</comment>
<feature type="signal peptide" evidence="2">
    <location>
        <begin position="1"/>
        <end position="22"/>
    </location>
</feature>
<accession>A0A0A5FWZ1</accession>
<dbReference type="Proteomes" id="UP000030403">
    <property type="component" value="Unassembled WGS sequence"/>
</dbReference>
<protein>
    <recommendedName>
        <fullName evidence="3">DUF4349 domain-containing protein</fullName>
    </recommendedName>
</protein>
<dbReference type="STRING" id="1385511.GCA_000425225_00679"/>
<keyword evidence="2" id="KW-0732">Signal</keyword>
<feature type="region of interest" description="Disordered" evidence="1">
    <location>
        <begin position="24"/>
        <end position="78"/>
    </location>
</feature>
<evidence type="ECO:0000256" key="1">
    <source>
        <dbReference type="SAM" id="MobiDB-lite"/>
    </source>
</evidence>
<feature type="compositionally biased region" description="Basic and acidic residues" evidence="1">
    <location>
        <begin position="42"/>
        <end position="60"/>
    </location>
</feature>
<dbReference type="Pfam" id="PF14257">
    <property type="entry name" value="DUF4349"/>
    <property type="match status" value="1"/>
</dbReference>
<reference evidence="4 5" key="1">
    <citation type="submission" date="2013-08" db="EMBL/GenBank/DDBJ databases">
        <authorList>
            <person name="Huang J."/>
            <person name="Wang G."/>
        </authorList>
    </citation>
    <scope>NUCLEOTIDE SEQUENCE [LARGE SCALE GENOMIC DNA]</scope>
    <source>
        <strain evidence="4 5">BH030004</strain>
    </source>
</reference>
<evidence type="ECO:0000256" key="2">
    <source>
        <dbReference type="SAM" id="SignalP"/>
    </source>
</evidence>
<feature type="compositionally biased region" description="Polar residues" evidence="1">
    <location>
        <begin position="61"/>
        <end position="76"/>
    </location>
</feature>
<gene>
    <name evidence="4" type="ORF">N783_05260</name>
</gene>
<sequence>MKKIIIGSMCLLLLLLAACSNDQSNENAANDGSAEGESGSSQDREMNREESKQSEGKKSYDSVTNGSEENDVNLTNQKEKMMIYKANIRIETKDYEQYNDELRKLIQKHNGYMVSSSTNKGENDQTTATIKLRVPQQ</sequence>
<dbReference type="EMBL" id="AVPF01000131">
    <property type="protein sequence ID" value="KGX83235.1"/>
    <property type="molecule type" value="Genomic_DNA"/>
</dbReference>